<sequence>MVGTYIVIARNQAVEVSKTYFNILSSSATANASVPNKSTIKAVGGDFNAKIAERRLGKVSRIITIIFVTIVAVGSTRPEISTNGRLTTLRSGCGSSRSDCVVEASVATTNKVTWKPWQVRRRLPSSRTGMRCPMPGLASKAA</sequence>
<organism evidence="1 2">
    <name type="scientific">Salix purpurea</name>
    <name type="common">Purple osier willow</name>
    <dbReference type="NCBI Taxonomy" id="77065"/>
    <lineage>
        <taxon>Eukaryota</taxon>
        <taxon>Viridiplantae</taxon>
        <taxon>Streptophyta</taxon>
        <taxon>Embryophyta</taxon>
        <taxon>Tracheophyta</taxon>
        <taxon>Spermatophyta</taxon>
        <taxon>Magnoliopsida</taxon>
        <taxon>eudicotyledons</taxon>
        <taxon>Gunneridae</taxon>
        <taxon>Pentapetalae</taxon>
        <taxon>rosids</taxon>
        <taxon>fabids</taxon>
        <taxon>Malpighiales</taxon>
        <taxon>Salicaceae</taxon>
        <taxon>Saliceae</taxon>
        <taxon>Salix</taxon>
    </lineage>
</organism>
<comment type="caution">
    <text evidence="1">The sequence shown here is derived from an EMBL/GenBank/DDBJ whole genome shotgun (WGS) entry which is preliminary data.</text>
</comment>
<proteinExistence type="predicted"/>
<dbReference type="EMBL" id="JAPFFK010000010">
    <property type="protein sequence ID" value="KAJ6740144.1"/>
    <property type="molecule type" value="Genomic_DNA"/>
</dbReference>
<evidence type="ECO:0000313" key="1">
    <source>
        <dbReference type="EMBL" id="KAJ6740144.1"/>
    </source>
</evidence>
<dbReference type="AlphaFoldDB" id="A0A9Q0ZMQ4"/>
<reference evidence="1" key="1">
    <citation type="submission" date="2022-11" db="EMBL/GenBank/DDBJ databases">
        <authorList>
            <person name="Hyden B.L."/>
            <person name="Feng K."/>
            <person name="Yates T."/>
            <person name="Jawdy S."/>
            <person name="Smart L.B."/>
            <person name="Muchero W."/>
        </authorList>
    </citation>
    <scope>NUCLEOTIDE SEQUENCE</scope>
    <source>
        <tissue evidence="1">Shoot tip</tissue>
    </source>
</reference>
<gene>
    <name evidence="1" type="ORF">OIU79_000307</name>
</gene>
<name>A0A9Q0ZMQ4_SALPP</name>
<accession>A0A9Q0ZMQ4</accession>
<dbReference type="Proteomes" id="UP001151532">
    <property type="component" value="Chromosome 7"/>
</dbReference>
<reference evidence="1" key="2">
    <citation type="journal article" date="2023" name="Int. J. Mol. Sci.">
        <title>De Novo Assembly and Annotation of 11 Diverse Shrub Willow (Salix) Genomes Reveals Novel Gene Organization in Sex-Linked Regions.</title>
        <authorList>
            <person name="Hyden B."/>
            <person name="Feng K."/>
            <person name="Yates T.B."/>
            <person name="Jawdy S."/>
            <person name="Cereghino C."/>
            <person name="Smart L.B."/>
            <person name="Muchero W."/>
        </authorList>
    </citation>
    <scope>NUCLEOTIDE SEQUENCE</scope>
    <source>
        <tissue evidence="1">Shoot tip</tissue>
    </source>
</reference>
<keyword evidence="2" id="KW-1185">Reference proteome</keyword>
<protein>
    <submittedName>
        <fullName evidence="1">Uncharacterized protein</fullName>
    </submittedName>
</protein>
<evidence type="ECO:0000313" key="2">
    <source>
        <dbReference type="Proteomes" id="UP001151532"/>
    </source>
</evidence>